<dbReference type="EMBL" id="BBJS01000014">
    <property type="protein sequence ID" value="GAN12917.1"/>
    <property type="molecule type" value="Genomic_DNA"/>
</dbReference>
<gene>
    <name evidence="7" type="ORF">SP6_14_00730</name>
</gene>
<sequence length="236" mass="25208">MADAGIAGGWPGRSPLVPAILTAIGIALIAAFVSLGVWQLHRRVWKLDLIATVEARLHAPPVAAPAVAGPADAYRRVTAQGLFRNDRETFVQAVTVHGPGYWVLTPLVGPRFTVLVNRGFVPAEKRADHDRPAGPVTVTGLIRITEPKGAFLRSNDPAGDRWYSRDVAAIAAAKTLGPVVPYFIDADASPNPGGYPVGGLTVVAFRNSHLSYALTWFGLAILTVVGLVILWRRGRD</sequence>
<dbReference type="Pfam" id="PF02104">
    <property type="entry name" value="SURF1"/>
    <property type="match status" value="1"/>
</dbReference>
<dbReference type="PANTHER" id="PTHR23427:SF2">
    <property type="entry name" value="SURFEIT LOCUS PROTEIN 1"/>
    <property type="match status" value="1"/>
</dbReference>
<dbReference type="GO" id="GO:0005886">
    <property type="term" value="C:plasma membrane"/>
    <property type="evidence" value="ECO:0007669"/>
    <property type="project" value="UniProtKB-SubCell"/>
</dbReference>
<name>A0A0C9N9Q0_SPHPI</name>
<dbReference type="GeneID" id="78529328"/>
<protein>
    <recommendedName>
        <fullName evidence="6">SURF1-like protein</fullName>
    </recommendedName>
</protein>
<dbReference type="InterPro" id="IPR045214">
    <property type="entry name" value="Surf1/Surf4"/>
</dbReference>
<evidence type="ECO:0000256" key="4">
    <source>
        <dbReference type="ARBA" id="ARBA00022989"/>
    </source>
</evidence>
<organism evidence="7 8">
    <name type="scientific">Sphingomonas paucimobilis NBRC 13935</name>
    <dbReference type="NCBI Taxonomy" id="1219050"/>
    <lineage>
        <taxon>Bacteria</taxon>
        <taxon>Pseudomonadati</taxon>
        <taxon>Pseudomonadota</taxon>
        <taxon>Alphaproteobacteria</taxon>
        <taxon>Sphingomonadales</taxon>
        <taxon>Sphingomonadaceae</taxon>
        <taxon>Sphingomonas</taxon>
    </lineage>
</organism>
<evidence type="ECO:0000313" key="8">
    <source>
        <dbReference type="Proteomes" id="UP000032025"/>
    </source>
</evidence>
<feature type="transmembrane region" description="Helical" evidence="6">
    <location>
        <begin position="16"/>
        <end position="38"/>
    </location>
</feature>
<comment type="subcellular location">
    <subcellularLocation>
        <location evidence="6">Cell membrane</location>
        <topology evidence="6">Multi-pass membrane protein</topology>
    </subcellularLocation>
    <subcellularLocation>
        <location evidence="1">Membrane</location>
    </subcellularLocation>
</comment>
<keyword evidence="6" id="KW-1003">Cell membrane</keyword>
<evidence type="ECO:0000256" key="3">
    <source>
        <dbReference type="ARBA" id="ARBA00022692"/>
    </source>
</evidence>
<dbReference type="Proteomes" id="UP000032025">
    <property type="component" value="Unassembled WGS sequence"/>
</dbReference>
<proteinExistence type="inferred from homology"/>
<comment type="caution">
    <text evidence="7">The sequence shown here is derived from an EMBL/GenBank/DDBJ whole genome shotgun (WGS) entry which is preliminary data.</text>
</comment>
<dbReference type="AlphaFoldDB" id="A0A0C9N9Q0"/>
<evidence type="ECO:0000256" key="2">
    <source>
        <dbReference type="ARBA" id="ARBA00007165"/>
    </source>
</evidence>
<comment type="similarity">
    <text evidence="2 6">Belongs to the SURF1 family.</text>
</comment>
<evidence type="ECO:0000256" key="1">
    <source>
        <dbReference type="ARBA" id="ARBA00004370"/>
    </source>
</evidence>
<dbReference type="RefSeq" id="WP_007403504.1">
    <property type="nucleotide sequence ID" value="NZ_BBJS01000014.1"/>
</dbReference>
<feature type="transmembrane region" description="Helical" evidence="6">
    <location>
        <begin position="210"/>
        <end position="231"/>
    </location>
</feature>
<evidence type="ECO:0000256" key="6">
    <source>
        <dbReference type="RuleBase" id="RU363076"/>
    </source>
</evidence>
<dbReference type="InterPro" id="IPR002994">
    <property type="entry name" value="Surf1/Shy1"/>
</dbReference>
<dbReference type="CDD" id="cd06662">
    <property type="entry name" value="SURF1"/>
    <property type="match status" value="1"/>
</dbReference>
<dbReference type="PANTHER" id="PTHR23427">
    <property type="entry name" value="SURFEIT LOCUS PROTEIN"/>
    <property type="match status" value="1"/>
</dbReference>
<keyword evidence="8" id="KW-1185">Reference proteome</keyword>
<reference evidence="7 8" key="1">
    <citation type="submission" date="2014-08" db="EMBL/GenBank/DDBJ databases">
        <title>Whole genome shotgun sequence of Sphingomonas paucimobilis NBRC 13935.</title>
        <authorList>
            <person name="Hosoyama A."/>
            <person name="Hashimoto M."/>
            <person name="Hosoyama Y."/>
            <person name="Noguchi M."/>
            <person name="Uohara A."/>
            <person name="Ohji S."/>
            <person name="Katano-Makiyama Y."/>
            <person name="Ichikawa N."/>
            <person name="Kimura A."/>
            <person name="Yamazoe A."/>
            <person name="Fujita N."/>
        </authorList>
    </citation>
    <scope>NUCLEOTIDE SEQUENCE [LARGE SCALE GENOMIC DNA]</scope>
    <source>
        <strain evidence="7 8">NBRC 13935</strain>
    </source>
</reference>
<dbReference type="PROSITE" id="PS50895">
    <property type="entry name" value="SURF1"/>
    <property type="match status" value="1"/>
</dbReference>
<keyword evidence="5 6" id="KW-0472">Membrane</keyword>
<keyword evidence="4 6" id="KW-1133">Transmembrane helix</keyword>
<accession>A0A0C9N9Q0</accession>
<keyword evidence="3 6" id="KW-0812">Transmembrane</keyword>
<evidence type="ECO:0000256" key="5">
    <source>
        <dbReference type="ARBA" id="ARBA00023136"/>
    </source>
</evidence>
<evidence type="ECO:0000313" key="7">
    <source>
        <dbReference type="EMBL" id="GAN12917.1"/>
    </source>
</evidence>